<keyword evidence="1" id="KW-0175">Coiled coil</keyword>
<comment type="caution">
    <text evidence="3">The sequence shown here is derived from an EMBL/GenBank/DDBJ whole genome shotgun (WGS) entry which is preliminary data.</text>
</comment>
<feature type="coiled-coil region" evidence="1">
    <location>
        <begin position="46"/>
        <end position="73"/>
    </location>
</feature>
<gene>
    <name evidence="3" type="ORF">SAMN06265374_3472</name>
</gene>
<keyword evidence="4" id="KW-1185">Reference proteome</keyword>
<reference evidence="3 4" key="1">
    <citation type="submission" date="2017-05" db="EMBL/GenBank/DDBJ databases">
        <authorList>
            <person name="Varghese N."/>
            <person name="Submissions S."/>
        </authorList>
    </citation>
    <scope>NUCLEOTIDE SEQUENCE [LARGE SCALE GENOMIC DNA]</scope>
    <source>
        <strain evidence="3 4">DSM 15949</strain>
    </source>
</reference>
<evidence type="ECO:0000313" key="3">
    <source>
        <dbReference type="EMBL" id="SMP32091.1"/>
    </source>
</evidence>
<dbReference type="Proteomes" id="UP001157914">
    <property type="component" value="Unassembled WGS sequence"/>
</dbReference>
<name>A0ABY1PEK1_9HYPH</name>
<protein>
    <recommendedName>
        <fullName evidence="5">DUF2345 domain-containing protein</fullName>
    </recommendedName>
</protein>
<proteinExistence type="predicted"/>
<evidence type="ECO:0000256" key="1">
    <source>
        <dbReference type="SAM" id="Coils"/>
    </source>
</evidence>
<dbReference type="RefSeq" id="WP_155194148.1">
    <property type="nucleotide sequence ID" value="NZ_BAAAEA010000001.1"/>
</dbReference>
<evidence type="ECO:0000256" key="2">
    <source>
        <dbReference type="SAM" id="MobiDB-lite"/>
    </source>
</evidence>
<dbReference type="EMBL" id="FXTT01000005">
    <property type="protein sequence ID" value="SMP32091.1"/>
    <property type="molecule type" value="Genomic_DNA"/>
</dbReference>
<feature type="compositionally biased region" description="Basic residues" evidence="2">
    <location>
        <begin position="1"/>
        <end position="22"/>
    </location>
</feature>
<sequence>MKSHQISRKAAAKKGVKSRVARIPKSVPPTPQFVQPVAMEMISDAEKNVHDRLELMRQRINALESEVARLRSVISISGGDVDIVATGKIHIYAHQDVIVDAAGNANIWAGSAVSVSSSTVEVSASGSVAIEGSTIDIDGSDIDLNAPMCDVAGALSCTVLTASASVVSPAYTPGAGNIW</sequence>
<organism evidence="3 4">
    <name type="scientific">Roseibium denhamense</name>
    <dbReference type="NCBI Taxonomy" id="76305"/>
    <lineage>
        <taxon>Bacteria</taxon>
        <taxon>Pseudomonadati</taxon>
        <taxon>Pseudomonadota</taxon>
        <taxon>Alphaproteobacteria</taxon>
        <taxon>Hyphomicrobiales</taxon>
        <taxon>Stappiaceae</taxon>
        <taxon>Roseibium</taxon>
    </lineage>
</organism>
<feature type="region of interest" description="Disordered" evidence="2">
    <location>
        <begin position="1"/>
        <end position="26"/>
    </location>
</feature>
<evidence type="ECO:0000313" key="4">
    <source>
        <dbReference type="Proteomes" id="UP001157914"/>
    </source>
</evidence>
<evidence type="ECO:0008006" key="5">
    <source>
        <dbReference type="Google" id="ProtNLM"/>
    </source>
</evidence>
<accession>A0ABY1PEK1</accession>